<keyword evidence="5 13" id="KW-1133">Transmembrane helix</keyword>
<evidence type="ECO:0000256" key="13">
    <source>
        <dbReference type="SAM" id="Phobius"/>
    </source>
</evidence>
<dbReference type="SUPFAM" id="SSF56112">
    <property type="entry name" value="Protein kinase-like (PK-like)"/>
    <property type="match status" value="1"/>
</dbReference>
<keyword evidence="4" id="KW-0732">Signal</keyword>
<evidence type="ECO:0000256" key="4">
    <source>
        <dbReference type="ARBA" id="ARBA00022729"/>
    </source>
</evidence>
<organism evidence="14 15">
    <name type="scientific">Salix dunnii</name>
    <dbReference type="NCBI Taxonomy" id="1413687"/>
    <lineage>
        <taxon>Eukaryota</taxon>
        <taxon>Viridiplantae</taxon>
        <taxon>Streptophyta</taxon>
        <taxon>Embryophyta</taxon>
        <taxon>Tracheophyta</taxon>
        <taxon>Spermatophyta</taxon>
        <taxon>Magnoliopsida</taxon>
        <taxon>eudicotyledons</taxon>
        <taxon>Gunneridae</taxon>
        <taxon>Pentapetalae</taxon>
        <taxon>rosids</taxon>
        <taxon>fabids</taxon>
        <taxon>Malpighiales</taxon>
        <taxon>Salicaceae</taxon>
        <taxon>Saliceae</taxon>
        <taxon>Salix</taxon>
    </lineage>
</organism>
<evidence type="ECO:0000256" key="5">
    <source>
        <dbReference type="ARBA" id="ARBA00022989"/>
    </source>
</evidence>
<keyword evidence="9" id="KW-0325">Glycoprotein</keyword>
<dbReference type="PANTHER" id="PTHR47460:SF1">
    <property type="entry name" value="SERINE_THREONINE-PROTEIN KINASE-LIKE PROTEIN ACR4"/>
    <property type="match status" value="1"/>
</dbReference>
<dbReference type="PANTHER" id="PTHR47460">
    <property type="entry name" value="SERINE/THREONINE-PROTEIN KINASE-LIKE PROTEIN ACR4"/>
    <property type="match status" value="1"/>
</dbReference>
<feature type="transmembrane region" description="Helical" evidence="13">
    <location>
        <begin position="372"/>
        <end position="395"/>
    </location>
</feature>
<feature type="region of interest" description="Disordered" evidence="12">
    <location>
        <begin position="411"/>
        <end position="438"/>
    </location>
</feature>
<dbReference type="Proteomes" id="UP000657918">
    <property type="component" value="Unassembled WGS sequence"/>
</dbReference>
<comment type="catalytic activity">
    <reaction evidence="11">
        <text>L-seryl-[protein] + ATP = O-phospho-L-seryl-[protein] + ADP + H(+)</text>
        <dbReference type="Rhea" id="RHEA:17989"/>
        <dbReference type="Rhea" id="RHEA-COMP:9863"/>
        <dbReference type="Rhea" id="RHEA-COMP:11604"/>
        <dbReference type="ChEBI" id="CHEBI:15378"/>
        <dbReference type="ChEBI" id="CHEBI:29999"/>
        <dbReference type="ChEBI" id="CHEBI:30616"/>
        <dbReference type="ChEBI" id="CHEBI:83421"/>
        <dbReference type="ChEBI" id="CHEBI:456216"/>
        <dbReference type="EC" id="2.7.11.1"/>
    </reaction>
</comment>
<name>A0A835JH17_9ROSI</name>
<evidence type="ECO:0000256" key="8">
    <source>
        <dbReference type="ARBA" id="ARBA00023170"/>
    </source>
</evidence>
<comment type="subcellular location">
    <subcellularLocation>
        <location evidence="1">Membrane</location>
        <topology evidence="1">Single-pass type I membrane protein</topology>
    </subcellularLocation>
</comment>
<proteinExistence type="predicted"/>
<comment type="caution">
    <text evidence="14">The sequence shown here is derived from an EMBL/GenBank/DDBJ whole genome shotgun (WGS) entry which is preliminary data.</text>
</comment>
<keyword evidence="3 13" id="KW-0812">Transmembrane</keyword>
<protein>
    <recommendedName>
        <fullName evidence="2">non-specific serine/threonine protein kinase</fullName>
        <ecNumber evidence="2">2.7.11.1</ecNumber>
    </recommendedName>
</protein>
<dbReference type="GO" id="GO:0004674">
    <property type="term" value="F:protein serine/threonine kinase activity"/>
    <property type="evidence" value="ECO:0007669"/>
    <property type="project" value="UniProtKB-KW"/>
</dbReference>
<evidence type="ECO:0000256" key="9">
    <source>
        <dbReference type="ARBA" id="ARBA00023180"/>
    </source>
</evidence>
<sequence length="579" mass="62644">MACDLLNLHLFSYFIIFSSFIPFVFSLSTVSISETSSQKLVCALIPARDTKQSSLSCVSFPSGIQIPLSSSTSFTAIVGGDGFLCGLKSLFPSPTTSTLVCWRFSVNGVNMSYKRIYHDLALSQLAAGNSFTCGLINVTNRLECWPRRKFNSSSIDQKLSSIAVGEDFVCGLSESGSITCGGSINNAITGQKPKGNYCAIAAGFRHACALNFHHGLDCWGIMAGEKPKGEFISMALGESRGCALRTNETIVCWGQDNFSLPEWMKDTYFITIEAKRDVFCGVQKSTSSLYCWGNEIFNSNLPVFEEVLPGPCRGDCPDGILEGSGRLCPQGQNICQRSKSNCTPPAVIQSPVPTPEPHQERRSWCNKWSEKMIAFIVVGCVGSLVLLLVIGFFLFKYGKCRGCRVHDSGRLDGTEPGASVEQTGAPSRSQAPESEHASPVLEKRLSELASMGNAGHLEEFSFQVLLEATNNFSQDKKIGTGSFGSVYQGTLDDGNVVDFVVPYIVQDEIHRVLDPRVPPPTPFEIEAVICAGYLAADCVTREGRDRPSMTDAVNRLDGALAACLVQPTSLSRSTTGSSI</sequence>
<dbReference type="Gene3D" id="2.130.10.30">
    <property type="entry name" value="Regulator of chromosome condensation 1/beta-lactamase-inhibitor protein II"/>
    <property type="match status" value="1"/>
</dbReference>
<dbReference type="OrthoDB" id="61110at2759"/>
<evidence type="ECO:0000256" key="10">
    <source>
        <dbReference type="ARBA" id="ARBA00047899"/>
    </source>
</evidence>
<dbReference type="EMBL" id="JADGMS010000013">
    <property type="protein sequence ID" value="KAF9670575.1"/>
    <property type="molecule type" value="Genomic_DNA"/>
</dbReference>
<evidence type="ECO:0000313" key="15">
    <source>
        <dbReference type="Proteomes" id="UP000657918"/>
    </source>
</evidence>
<evidence type="ECO:0000256" key="7">
    <source>
        <dbReference type="ARBA" id="ARBA00023157"/>
    </source>
</evidence>
<comment type="catalytic activity">
    <reaction evidence="10">
        <text>L-threonyl-[protein] + ATP = O-phospho-L-threonyl-[protein] + ADP + H(+)</text>
        <dbReference type="Rhea" id="RHEA:46608"/>
        <dbReference type="Rhea" id="RHEA-COMP:11060"/>
        <dbReference type="Rhea" id="RHEA-COMP:11605"/>
        <dbReference type="ChEBI" id="CHEBI:15378"/>
        <dbReference type="ChEBI" id="CHEBI:30013"/>
        <dbReference type="ChEBI" id="CHEBI:30616"/>
        <dbReference type="ChEBI" id="CHEBI:61977"/>
        <dbReference type="ChEBI" id="CHEBI:456216"/>
        <dbReference type="EC" id="2.7.11.1"/>
    </reaction>
</comment>
<evidence type="ECO:0000256" key="11">
    <source>
        <dbReference type="ARBA" id="ARBA00048679"/>
    </source>
</evidence>
<keyword evidence="6 13" id="KW-0472">Membrane</keyword>
<dbReference type="EC" id="2.7.11.1" evidence="2"/>
<dbReference type="Gene3D" id="3.30.200.20">
    <property type="entry name" value="Phosphorylase Kinase, domain 1"/>
    <property type="match status" value="1"/>
</dbReference>
<keyword evidence="8" id="KW-0675">Receptor</keyword>
<evidence type="ECO:0000256" key="12">
    <source>
        <dbReference type="SAM" id="MobiDB-lite"/>
    </source>
</evidence>
<accession>A0A835JH17</accession>
<evidence type="ECO:0000256" key="2">
    <source>
        <dbReference type="ARBA" id="ARBA00012513"/>
    </source>
</evidence>
<dbReference type="SUPFAM" id="SSF50985">
    <property type="entry name" value="RCC1/BLIP-II"/>
    <property type="match status" value="1"/>
</dbReference>
<keyword evidence="7" id="KW-1015">Disulfide bond</keyword>
<dbReference type="InterPro" id="IPR011009">
    <property type="entry name" value="Kinase-like_dom_sf"/>
</dbReference>
<evidence type="ECO:0000313" key="14">
    <source>
        <dbReference type="EMBL" id="KAF9670575.1"/>
    </source>
</evidence>
<keyword evidence="15" id="KW-1185">Reference proteome</keyword>
<feature type="compositionally biased region" description="Polar residues" evidence="12">
    <location>
        <begin position="420"/>
        <end position="432"/>
    </location>
</feature>
<reference evidence="14 15" key="1">
    <citation type="submission" date="2020-10" db="EMBL/GenBank/DDBJ databases">
        <title>Plant Genome Project.</title>
        <authorList>
            <person name="Zhang R.-G."/>
        </authorList>
    </citation>
    <scope>NUCLEOTIDE SEQUENCE [LARGE SCALE GENOMIC DNA]</scope>
    <source>
        <strain evidence="14">FAFU-HL-1</strain>
        <tissue evidence="14">Leaf</tissue>
    </source>
</reference>
<dbReference type="InterPro" id="IPR009091">
    <property type="entry name" value="RCC1/BLIP-II"/>
</dbReference>
<evidence type="ECO:0000256" key="3">
    <source>
        <dbReference type="ARBA" id="ARBA00022692"/>
    </source>
</evidence>
<feature type="transmembrane region" description="Helical" evidence="13">
    <location>
        <begin position="6"/>
        <end position="30"/>
    </location>
</feature>
<evidence type="ECO:0000256" key="1">
    <source>
        <dbReference type="ARBA" id="ARBA00004479"/>
    </source>
</evidence>
<dbReference type="AlphaFoldDB" id="A0A835JH17"/>
<evidence type="ECO:0000256" key="6">
    <source>
        <dbReference type="ARBA" id="ARBA00023136"/>
    </source>
</evidence>
<gene>
    <name evidence="14" type="ORF">SADUNF_Sadunf13G0083200</name>
</gene>
<dbReference type="GO" id="GO:0016020">
    <property type="term" value="C:membrane"/>
    <property type="evidence" value="ECO:0007669"/>
    <property type="project" value="UniProtKB-SubCell"/>
</dbReference>